<gene>
    <name evidence="2" type="ORF">AVDCRST_MAG60-1224</name>
</gene>
<evidence type="ECO:0000313" key="2">
    <source>
        <dbReference type="EMBL" id="CAA9385980.1"/>
    </source>
</evidence>
<evidence type="ECO:0000256" key="1">
    <source>
        <dbReference type="SAM" id="MobiDB-lite"/>
    </source>
</evidence>
<accession>A0A6J4NF22</accession>
<name>A0A6J4NF22_9ACTN</name>
<proteinExistence type="predicted"/>
<reference evidence="2" key="1">
    <citation type="submission" date="2020-02" db="EMBL/GenBank/DDBJ databases">
        <authorList>
            <person name="Meier V. D."/>
        </authorList>
    </citation>
    <scope>NUCLEOTIDE SEQUENCE</scope>
    <source>
        <strain evidence="2">AVDCRST_MAG60</strain>
    </source>
</reference>
<feature type="region of interest" description="Disordered" evidence="1">
    <location>
        <begin position="1"/>
        <end position="57"/>
    </location>
</feature>
<sequence>MGDLLEKVGAIRSGHHGRASPQLAMPTSGRPRASGPTSGRPRADLGPHPGRQRADTG</sequence>
<protein>
    <submittedName>
        <fullName evidence="2">Uncharacterized protein</fullName>
    </submittedName>
</protein>
<organism evidence="2">
    <name type="scientific">uncultured Nocardioides sp</name>
    <dbReference type="NCBI Taxonomy" id="198441"/>
    <lineage>
        <taxon>Bacteria</taxon>
        <taxon>Bacillati</taxon>
        <taxon>Actinomycetota</taxon>
        <taxon>Actinomycetes</taxon>
        <taxon>Propionibacteriales</taxon>
        <taxon>Nocardioidaceae</taxon>
        <taxon>Nocardioides</taxon>
        <taxon>environmental samples</taxon>
    </lineage>
</organism>
<dbReference type="AlphaFoldDB" id="A0A6J4NF22"/>
<dbReference type="EMBL" id="CADCUN010000129">
    <property type="protein sequence ID" value="CAA9385980.1"/>
    <property type="molecule type" value="Genomic_DNA"/>
</dbReference>